<accession>A0A1R3JXQ0</accession>
<gene>
    <name evidence="1" type="ORF">CCACVL1_03690</name>
</gene>
<dbReference type="AlphaFoldDB" id="A0A1R3JXQ0"/>
<keyword evidence="2" id="KW-1185">Reference proteome</keyword>
<proteinExistence type="predicted"/>
<dbReference type="EMBL" id="AWWV01006817">
    <property type="protein sequence ID" value="OMO99652.1"/>
    <property type="molecule type" value="Genomic_DNA"/>
</dbReference>
<reference evidence="1 2" key="1">
    <citation type="submission" date="2013-09" db="EMBL/GenBank/DDBJ databases">
        <title>Corchorus capsularis genome sequencing.</title>
        <authorList>
            <person name="Alam M."/>
            <person name="Haque M.S."/>
            <person name="Islam M.S."/>
            <person name="Emdad E.M."/>
            <person name="Islam M.M."/>
            <person name="Ahmed B."/>
            <person name="Halim A."/>
            <person name="Hossen Q.M.M."/>
            <person name="Hossain M.Z."/>
            <person name="Ahmed R."/>
            <person name="Khan M.M."/>
            <person name="Islam R."/>
            <person name="Rashid M.M."/>
            <person name="Khan S.A."/>
            <person name="Rahman M.S."/>
            <person name="Alam M."/>
        </authorList>
    </citation>
    <scope>NUCLEOTIDE SEQUENCE [LARGE SCALE GENOMIC DNA]</scope>
    <source>
        <strain evidence="2">cv. CVL-1</strain>
        <tissue evidence="1">Whole seedling</tissue>
    </source>
</reference>
<protein>
    <submittedName>
        <fullName evidence="1">Uncharacterized protein</fullName>
    </submittedName>
</protein>
<evidence type="ECO:0000313" key="1">
    <source>
        <dbReference type="EMBL" id="OMO99652.1"/>
    </source>
</evidence>
<dbReference type="Proteomes" id="UP000188268">
    <property type="component" value="Unassembled WGS sequence"/>
</dbReference>
<name>A0A1R3JXQ0_COCAP</name>
<evidence type="ECO:0000313" key="2">
    <source>
        <dbReference type="Proteomes" id="UP000188268"/>
    </source>
</evidence>
<organism evidence="1 2">
    <name type="scientific">Corchorus capsularis</name>
    <name type="common">Jute</name>
    <dbReference type="NCBI Taxonomy" id="210143"/>
    <lineage>
        <taxon>Eukaryota</taxon>
        <taxon>Viridiplantae</taxon>
        <taxon>Streptophyta</taxon>
        <taxon>Embryophyta</taxon>
        <taxon>Tracheophyta</taxon>
        <taxon>Spermatophyta</taxon>
        <taxon>Magnoliopsida</taxon>
        <taxon>eudicotyledons</taxon>
        <taxon>Gunneridae</taxon>
        <taxon>Pentapetalae</taxon>
        <taxon>rosids</taxon>
        <taxon>malvids</taxon>
        <taxon>Malvales</taxon>
        <taxon>Malvaceae</taxon>
        <taxon>Grewioideae</taxon>
        <taxon>Apeibeae</taxon>
        <taxon>Corchorus</taxon>
    </lineage>
</organism>
<sequence>MAPSTLFQSQLSPPVQYLQSVASPKRHRRQ</sequence>
<dbReference type="Gramene" id="OMO99652">
    <property type="protein sequence ID" value="OMO99652"/>
    <property type="gene ID" value="CCACVL1_03690"/>
</dbReference>
<comment type="caution">
    <text evidence="1">The sequence shown here is derived from an EMBL/GenBank/DDBJ whole genome shotgun (WGS) entry which is preliminary data.</text>
</comment>